<keyword evidence="7" id="KW-0808">Transferase</keyword>
<sequence>MWYLKVDTLLLMLAAAVLFAAASTICMRLRPGFKLTPWLLVLDLGLLLYVDWQLAVFYVCYTALSYLLVLAIGAVKRGRKFWFVLFCLLDVAPFFYVRGAAFVPALPNFLVLVGFAYNMLKAVDAVFYVYYTGEKIPVLTYANYLLFFPVLTAGPIFRYRDFLKAYNAPKALTAQTVETSVKRLILGLFKKLVLAAFLMKALNRVLQMSSHFYVSGALALLSYVILYVDLSGYSDIAIAVGSFMGIPVPENFKQPWTAASFTQFWRKWHVTLSDFIREHIFVVVSGKRLNKWISALIGLITMLVMSLWHEFSLLSLCTGFYMGAVLALENLLGLTTVDKRRTPKALYVFRCLVVIGLFSVNAMFFTMSGSQLVQAIRGFFRL</sequence>
<dbReference type="GO" id="GO:0016746">
    <property type="term" value="F:acyltransferase activity"/>
    <property type="evidence" value="ECO:0007669"/>
    <property type="project" value="UniProtKB-KW"/>
</dbReference>
<name>A0A9D0Z9P5_9FIRM</name>
<keyword evidence="7" id="KW-0012">Acyltransferase</keyword>
<gene>
    <name evidence="9" type="ORF">IAA67_09245</name>
</gene>
<evidence type="ECO:0000256" key="2">
    <source>
        <dbReference type="ARBA" id="ARBA00010323"/>
    </source>
</evidence>
<reference evidence="9" key="1">
    <citation type="submission" date="2020-10" db="EMBL/GenBank/DDBJ databases">
        <authorList>
            <person name="Gilroy R."/>
        </authorList>
    </citation>
    <scope>NUCLEOTIDE SEQUENCE</scope>
    <source>
        <strain evidence="9">ChiSjej2B20-13462</strain>
    </source>
</reference>
<keyword evidence="4 8" id="KW-0812">Transmembrane</keyword>
<dbReference type="PANTHER" id="PTHR13285:SF18">
    <property type="entry name" value="PROTEIN-CYSTEINE N-PALMITOYLTRANSFERASE RASP"/>
    <property type="match status" value="1"/>
</dbReference>
<dbReference type="EMBL" id="DVFN01000135">
    <property type="protein sequence ID" value="HIQ70500.1"/>
    <property type="molecule type" value="Genomic_DNA"/>
</dbReference>
<dbReference type="Pfam" id="PF03062">
    <property type="entry name" value="MBOAT"/>
    <property type="match status" value="1"/>
</dbReference>
<protein>
    <recommendedName>
        <fullName evidence="11">MBOAT family protein</fullName>
    </recommendedName>
</protein>
<evidence type="ECO:0000256" key="4">
    <source>
        <dbReference type="ARBA" id="ARBA00022692"/>
    </source>
</evidence>
<evidence type="ECO:0000256" key="3">
    <source>
        <dbReference type="ARBA" id="ARBA00022475"/>
    </source>
</evidence>
<feature type="transmembrane region" description="Helical" evidence="8">
    <location>
        <begin position="109"/>
        <end position="131"/>
    </location>
</feature>
<dbReference type="AlphaFoldDB" id="A0A9D0Z9P5"/>
<dbReference type="InterPro" id="IPR004299">
    <property type="entry name" value="MBOAT_fam"/>
</dbReference>
<dbReference type="InterPro" id="IPR051085">
    <property type="entry name" value="MB_O-acyltransferase"/>
</dbReference>
<keyword evidence="6 7" id="KW-0472">Membrane</keyword>
<comment type="similarity">
    <text evidence="2 7">Belongs to the membrane-bound acyltransferase family.</text>
</comment>
<feature type="transmembrane region" description="Helical" evidence="8">
    <location>
        <begin position="313"/>
        <end position="333"/>
    </location>
</feature>
<feature type="transmembrane region" description="Helical" evidence="8">
    <location>
        <begin position="81"/>
        <end position="103"/>
    </location>
</feature>
<comment type="subcellular location">
    <subcellularLocation>
        <location evidence="1">Cell membrane</location>
        <topology evidence="1">Multi-pass membrane protein</topology>
    </subcellularLocation>
</comment>
<organism evidence="9 10">
    <name type="scientific">Candidatus Avoscillospira stercorigallinarum</name>
    <dbReference type="NCBI Taxonomy" id="2840708"/>
    <lineage>
        <taxon>Bacteria</taxon>
        <taxon>Bacillati</taxon>
        <taxon>Bacillota</taxon>
        <taxon>Clostridia</taxon>
        <taxon>Eubacteriales</taxon>
        <taxon>Oscillospiraceae</taxon>
        <taxon>Oscillospiraceae incertae sedis</taxon>
        <taxon>Candidatus Avoscillospira</taxon>
    </lineage>
</organism>
<evidence type="ECO:0000313" key="10">
    <source>
        <dbReference type="Proteomes" id="UP000886874"/>
    </source>
</evidence>
<reference evidence="9" key="2">
    <citation type="journal article" date="2021" name="PeerJ">
        <title>Extensive microbial diversity within the chicken gut microbiome revealed by metagenomics and culture.</title>
        <authorList>
            <person name="Gilroy R."/>
            <person name="Ravi A."/>
            <person name="Getino M."/>
            <person name="Pursley I."/>
            <person name="Horton D.L."/>
            <person name="Alikhan N.F."/>
            <person name="Baker D."/>
            <person name="Gharbi K."/>
            <person name="Hall N."/>
            <person name="Watson M."/>
            <person name="Adriaenssens E.M."/>
            <person name="Foster-Nyarko E."/>
            <person name="Jarju S."/>
            <person name="Secka A."/>
            <person name="Antonio M."/>
            <person name="Oren A."/>
            <person name="Chaudhuri R.R."/>
            <person name="La Ragione R."/>
            <person name="Hildebrand F."/>
            <person name="Pallen M.J."/>
        </authorList>
    </citation>
    <scope>NUCLEOTIDE SEQUENCE</scope>
    <source>
        <strain evidence="9">ChiSjej2B20-13462</strain>
    </source>
</reference>
<dbReference type="PANTHER" id="PTHR13285">
    <property type="entry name" value="ACYLTRANSFERASE"/>
    <property type="match status" value="1"/>
</dbReference>
<dbReference type="InterPro" id="IPR024194">
    <property type="entry name" value="Ac/AlaTfrase_AlgI/DltB"/>
</dbReference>
<feature type="transmembrane region" description="Helical" evidence="8">
    <location>
        <begin position="345"/>
        <end position="365"/>
    </location>
</feature>
<feature type="transmembrane region" description="Helical" evidence="8">
    <location>
        <begin position="138"/>
        <end position="157"/>
    </location>
</feature>
<comment type="caution">
    <text evidence="9">The sequence shown here is derived from an EMBL/GenBank/DDBJ whole genome shotgun (WGS) entry which is preliminary data.</text>
</comment>
<dbReference type="GO" id="GO:0005886">
    <property type="term" value="C:plasma membrane"/>
    <property type="evidence" value="ECO:0007669"/>
    <property type="project" value="UniProtKB-SubCell"/>
</dbReference>
<evidence type="ECO:0000256" key="7">
    <source>
        <dbReference type="PIRNR" id="PIRNR016636"/>
    </source>
</evidence>
<keyword evidence="3 7" id="KW-1003">Cell membrane</keyword>
<evidence type="ECO:0000256" key="8">
    <source>
        <dbReference type="SAM" id="Phobius"/>
    </source>
</evidence>
<evidence type="ECO:0000313" key="9">
    <source>
        <dbReference type="EMBL" id="HIQ70500.1"/>
    </source>
</evidence>
<evidence type="ECO:0008006" key="11">
    <source>
        <dbReference type="Google" id="ProtNLM"/>
    </source>
</evidence>
<keyword evidence="5 8" id="KW-1133">Transmembrane helix</keyword>
<feature type="transmembrane region" description="Helical" evidence="8">
    <location>
        <begin position="289"/>
        <end position="307"/>
    </location>
</feature>
<dbReference type="PIRSF" id="PIRSF016636">
    <property type="entry name" value="AlgI_DltB"/>
    <property type="match status" value="1"/>
</dbReference>
<accession>A0A9D0Z9P5</accession>
<feature type="transmembrane region" description="Helical" evidence="8">
    <location>
        <begin position="210"/>
        <end position="228"/>
    </location>
</feature>
<dbReference type="Proteomes" id="UP000886874">
    <property type="component" value="Unassembled WGS sequence"/>
</dbReference>
<feature type="transmembrane region" description="Helical" evidence="8">
    <location>
        <begin position="52"/>
        <end position="74"/>
    </location>
</feature>
<proteinExistence type="inferred from homology"/>
<evidence type="ECO:0000256" key="5">
    <source>
        <dbReference type="ARBA" id="ARBA00022989"/>
    </source>
</evidence>
<evidence type="ECO:0000256" key="1">
    <source>
        <dbReference type="ARBA" id="ARBA00004651"/>
    </source>
</evidence>
<evidence type="ECO:0000256" key="6">
    <source>
        <dbReference type="ARBA" id="ARBA00023136"/>
    </source>
</evidence>